<evidence type="ECO:0000313" key="2">
    <source>
        <dbReference type="Proteomes" id="UP000239757"/>
    </source>
</evidence>
<dbReference type="AlphaFoldDB" id="A0A2P5WI04"/>
<accession>A0A2P5WI04</accession>
<evidence type="ECO:0000313" key="1">
    <source>
        <dbReference type="EMBL" id="PPR90722.1"/>
    </source>
</evidence>
<dbReference type="EMBL" id="KZ667517">
    <property type="protein sequence ID" value="PPR90722.1"/>
    <property type="molecule type" value="Genomic_DNA"/>
</dbReference>
<organism evidence="1 2">
    <name type="scientific">Gossypium barbadense</name>
    <name type="common">Sea Island cotton</name>
    <name type="synonym">Hibiscus barbadensis</name>
    <dbReference type="NCBI Taxonomy" id="3634"/>
    <lineage>
        <taxon>Eukaryota</taxon>
        <taxon>Viridiplantae</taxon>
        <taxon>Streptophyta</taxon>
        <taxon>Embryophyta</taxon>
        <taxon>Tracheophyta</taxon>
        <taxon>Spermatophyta</taxon>
        <taxon>Magnoliopsida</taxon>
        <taxon>eudicotyledons</taxon>
        <taxon>Gunneridae</taxon>
        <taxon>Pentapetalae</taxon>
        <taxon>rosids</taxon>
        <taxon>malvids</taxon>
        <taxon>Malvales</taxon>
        <taxon>Malvaceae</taxon>
        <taxon>Malvoideae</taxon>
        <taxon>Gossypium</taxon>
    </lineage>
</organism>
<sequence length="272" mass="31992">MLRSFSDSHIDIFVNEDLEEVPWLVIGDFNEKLFSFEKQRALLRSDRQMRAFSSALKDCSLEDLGYKGVCIVFRISRILSLTIARLLWMQRMEFLVVVNGTFGLKWLGYWRILVEEDDVLMELVDVKLAMNLKADKEELIMRERLSNERMRSERLNFISEGLNRWFQRIHQEKRLLMQTLRSQLDHLSPLYPTDDVLMELMDVKLAMNLEANKEELYWELIKQEGLSKERMSTSHKIAKDRLSCDEDRFWVKEAPAVVVAAAAEDCRLLGPP</sequence>
<protein>
    <submittedName>
        <fullName evidence="1">Uncharacterized protein</fullName>
    </submittedName>
</protein>
<dbReference type="OrthoDB" id="1750221at2759"/>
<proteinExistence type="predicted"/>
<reference evidence="1 2" key="1">
    <citation type="submission" date="2015-01" db="EMBL/GenBank/DDBJ databases">
        <title>Genome of allotetraploid Gossypium barbadense reveals genomic plasticity and fiber elongation in cotton evolution.</title>
        <authorList>
            <person name="Chen X."/>
            <person name="Liu X."/>
            <person name="Zhao B."/>
            <person name="Zheng H."/>
            <person name="Hu Y."/>
            <person name="Lu G."/>
            <person name="Yang C."/>
            <person name="Chen J."/>
            <person name="Shan C."/>
            <person name="Zhang L."/>
            <person name="Zhou Y."/>
            <person name="Wang L."/>
            <person name="Guo W."/>
            <person name="Bai Y."/>
            <person name="Ruan J."/>
            <person name="Shangguan X."/>
            <person name="Mao Y."/>
            <person name="Jiang J."/>
            <person name="Zhu Y."/>
            <person name="Lei J."/>
            <person name="Kang H."/>
            <person name="Chen S."/>
            <person name="He X."/>
            <person name="Wang R."/>
            <person name="Wang Y."/>
            <person name="Chen J."/>
            <person name="Wang L."/>
            <person name="Yu S."/>
            <person name="Wang B."/>
            <person name="Wei J."/>
            <person name="Song S."/>
            <person name="Lu X."/>
            <person name="Gao Z."/>
            <person name="Gu W."/>
            <person name="Deng X."/>
            <person name="Ma D."/>
            <person name="Wang S."/>
            <person name="Liang W."/>
            <person name="Fang L."/>
            <person name="Cai C."/>
            <person name="Zhu X."/>
            <person name="Zhou B."/>
            <person name="Zhang Y."/>
            <person name="Chen Z."/>
            <person name="Xu S."/>
            <person name="Zhu R."/>
            <person name="Wang S."/>
            <person name="Zhang T."/>
            <person name="Zhao G."/>
        </authorList>
    </citation>
    <scope>NUCLEOTIDE SEQUENCE [LARGE SCALE GENOMIC DNA]</scope>
    <source>
        <strain evidence="2">cv. Xinhai21</strain>
        <tissue evidence="1">Leaf</tissue>
    </source>
</reference>
<gene>
    <name evidence="1" type="ORF">GOBAR_AA29965</name>
</gene>
<dbReference type="Proteomes" id="UP000239757">
    <property type="component" value="Unassembled WGS sequence"/>
</dbReference>
<name>A0A2P5WI04_GOSBA</name>